<name>A0A9Q1QH70_9CARY</name>
<dbReference type="AlphaFoldDB" id="A0A9Q1QH70"/>
<comment type="caution">
    <text evidence="1">The sequence shown here is derived from an EMBL/GenBank/DDBJ whole genome shotgun (WGS) entry which is preliminary data.</text>
</comment>
<dbReference type="EMBL" id="JAKOGI010000168">
    <property type="protein sequence ID" value="KAJ8441391.1"/>
    <property type="molecule type" value="Genomic_DNA"/>
</dbReference>
<evidence type="ECO:0000313" key="1">
    <source>
        <dbReference type="EMBL" id="KAJ8441391.1"/>
    </source>
</evidence>
<sequence length="169" mass="19866">MMDAIMQQVSEQVKKAVEAASSAWPLCRFEYVPTTGYKPFHRHDLVMSHCHSERIREAPLVNRDRRVQGENQDRSLSSTPKIAAVQATNYRRNPMSILMEARNHPMLKRPPPMTLAPKPHNTRKYYEFHEKNGHTTAECWELRKALHELADKGQIDWFFKRGPRFLRKE</sequence>
<organism evidence="1 2">
    <name type="scientific">Carnegiea gigantea</name>
    <dbReference type="NCBI Taxonomy" id="171969"/>
    <lineage>
        <taxon>Eukaryota</taxon>
        <taxon>Viridiplantae</taxon>
        <taxon>Streptophyta</taxon>
        <taxon>Embryophyta</taxon>
        <taxon>Tracheophyta</taxon>
        <taxon>Spermatophyta</taxon>
        <taxon>Magnoliopsida</taxon>
        <taxon>eudicotyledons</taxon>
        <taxon>Gunneridae</taxon>
        <taxon>Pentapetalae</taxon>
        <taxon>Caryophyllales</taxon>
        <taxon>Cactineae</taxon>
        <taxon>Cactaceae</taxon>
        <taxon>Cactoideae</taxon>
        <taxon>Echinocereeae</taxon>
        <taxon>Carnegiea</taxon>
    </lineage>
</organism>
<dbReference type="Proteomes" id="UP001153076">
    <property type="component" value="Unassembled WGS sequence"/>
</dbReference>
<proteinExistence type="predicted"/>
<gene>
    <name evidence="1" type="ORF">Cgig2_009099</name>
</gene>
<evidence type="ECO:0008006" key="3">
    <source>
        <dbReference type="Google" id="ProtNLM"/>
    </source>
</evidence>
<protein>
    <recommendedName>
        <fullName evidence="3">Retrotransposon gag domain-containing protein</fullName>
    </recommendedName>
</protein>
<accession>A0A9Q1QH70</accession>
<evidence type="ECO:0000313" key="2">
    <source>
        <dbReference type="Proteomes" id="UP001153076"/>
    </source>
</evidence>
<keyword evidence="2" id="KW-1185">Reference proteome</keyword>
<reference evidence="1" key="1">
    <citation type="submission" date="2022-04" db="EMBL/GenBank/DDBJ databases">
        <title>Carnegiea gigantea Genome sequencing and assembly v2.</title>
        <authorList>
            <person name="Copetti D."/>
            <person name="Sanderson M.J."/>
            <person name="Burquez A."/>
            <person name="Wojciechowski M.F."/>
        </authorList>
    </citation>
    <scope>NUCLEOTIDE SEQUENCE</scope>
    <source>
        <strain evidence="1">SGP5-SGP5p</strain>
        <tissue evidence="1">Aerial part</tissue>
    </source>
</reference>